<dbReference type="GO" id="GO:0004523">
    <property type="term" value="F:RNA-DNA hybrid ribonuclease activity"/>
    <property type="evidence" value="ECO:0007669"/>
    <property type="project" value="InterPro"/>
</dbReference>
<name>A0A7J9NB46_GOSSC</name>
<gene>
    <name evidence="2" type="ORF">Goshw_014774</name>
</gene>
<dbReference type="Proteomes" id="UP000593576">
    <property type="component" value="Unassembled WGS sequence"/>
</dbReference>
<keyword evidence="3" id="KW-1185">Reference proteome</keyword>
<protein>
    <recommendedName>
        <fullName evidence="1">RNase H type-1 domain-containing protein</fullName>
    </recommendedName>
</protein>
<evidence type="ECO:0000313" key="2">
    <source>
        <dbReference type="EMBL" id="MBA0880460.1"/>
    </source>
</evidence>
<dbReference type="EMBL" id="JABFAF010277528">
    <property type="protein sequence ID" value="MBA0880460.1"/>
    <property type="molecule type" value="Genomic_DNA"/>
</dbReference>
<reference evidence="2 3" key="1">
    <citation type="journal article" date="2019" name="Genome Biol. Evol.">
        <title>Insights into the evolution of the New World diploid cottons (Gossypium, subgenus Houzingenia) based on genome sequencing.</title>
        <authorList>
            <person name="Grover C.E."/>
            <person name="Arick M.A. 2nd"/>
            <person name="Thrash A."/>
            <person name="Conover J.L."/>
            <person name="Sanders W.S."/>
            <person name="Peterson D.G."/>
            <person name="Frelichowski J.E."/>
            <person name="Scheffler J.A."/>
            <person name="Scheffler B.E."/>
            <person name="Wendel J.F."/>
        </authorList>
    </citation>
    <scope>NUCLEOTIDE SEQUENCE [LARGE SCALE GENOMIC DNA]</scope>
    <source>
        <strain evidence="2">1</strain>
        <tissue evidence="2">Leaf</tissue>
    </source>
</reference>
<accession>A0A7J9NB46</accession>
<dbReference type="AlphaFoldDB" id="A0A7J9NB46"/>
<dbReference type="InterPro" id="IPR002156">
    <property type="entry name" value="RNaseH_domain"/>
</dbReference>
<dbReference type="GO" id="GO:0003676">
    <property type="term" value="F:nucleic acid binding"/>
    <property type="evidence" value="ECO:0007669"/>
    <property type="project" value="InterPro"/>
</dbReference>
<dbReference type="OrthoDB" id="10299238at2759"/>
<proteinExistence type="predicted"/>
<comment type="caution">
    <text evidence="2">The sequence shown here is derived from an EMBL/GenBank/DDBJ whole genome shotgun (WGS) entry which is preliminary data.</text>
</comment>
<dbReference type="Pfam" id="PF13456">
    <property type="entry name" value="RVT_3"/>
    <property type="match status" value="1"/>
</dbReference>
<evidence type="ECO:0000259" key="1">
    <source>
        <dbReference type="Pfam" id="PF13456"/>
    </source>
</evidence>
<evidence type="ECO:0000313" key="3">
    <source>
        <dbReference type="Proteomes" id="UP000593576"/>
    </source>
</evidence>
<organism evidence="2 3">
    <name type="scientific">Gossypium schwendimanii</name>
    <name type="common">Cotton</name>
    <dbReference type="NCBI Taxonomy" id="34291"/>
    <lineage>
        <taxon>Eukaryota</taxon>
        <taxon>Viridiplantae</taxon>
        <taxon>Streptophyta</taxon>
        <taxon>Embryophyta</taxon>
        <taxon>Tracheophyta</taxon>
        <taxon>Spermatophyta</taxon>
        <taxon>Magnoliopsida</taxon>
        <taxon>eudicotyledons</taxon>
        <taxon>Gunneridae</taxon>
        <taxon>Pentapetalae</taxon>
        <taxon>rosids</taxon>
        <taxon>malvids</taxon>
        <taxon>Malvales</taxon>
        <taxon>Malvaceae</taxon>
        <taxon>Malvoideae</taxon>
        <taxon>Gossypium</taxon>
    </lineage>
</organism>
<sequence>MSRARNSTVVSDATYFRSRTPYAPALDSSIRTQDFTYIKVYKPHIISQLCHYLLEVIYSDAQKKASLQLDLIDDILVFQLNVVEDINHKLCQCFVAQSIWGAWLKKEAKDGDLLFGFVCWNLWLRKNKMIFEPNYVEVERVNIDAATTTIGELASVKRIIWDSNSQWVMEFIRQCGACIIGDAKLWGIYDGLSCAWDMGLRKVILETNNLDVHLLEKRIRNCAADGMVSVVLGIPYGVCIIQKAPLTIIQLLQDDENGMGLRRMTLT</sequence>
<feature type="domain" description="RNase H type-1" evidence="1">
    <location>
        <begin position="143"/>
        <end position="212"/>
    </location>
</feature>